<evidence type="ECO:0000313" key="2">
    <source>
        <dbReference type="Proteomes" id="UP001281761"/>
    </source>
</evidence>
<organism evidence="1 2">
    <name type="scientific">Blattamonas nauphoetae</name>
    <dbReference type="NCBI Taxonomy" id="2049346"/>
    <lineage>
        <taxon>Eukaryota</taxon>
        <taxon>Metamonada</taxon>
        <taxon>Preaxostyla</taxon>
        <taxon>Oxymonadida</taxon>
        <taxon>Blattamonas</taxon>
    </lineage>
</organism>
<accession>A0ABQ9X6F7</accession>
<keyword evidence="2" id="KW-1185">Reference proteome</keyword>
<dbReference type="EMBL" id="JARBJD010000243">
    <property type="protein sequence ID" value="KAK2945910.1"/>
    <property type="molecule type" value="Genomic_DNA"/>
</dbReference>
<sequence length="103" mass="11365">MTLSFKGVFIVTSRKYDVTLEVADGTGFAAEKVSFSKTDGTTTFALRYPNTSCLSSSTTFSIVDVKKIASEATCIELEFEREANPDQQRFHIGLPPIEMNSIE</sequence>
<evidence type="ECO:0000313" key="1">
    <source>
        <dbReference type="EMBL" id="KAK2945910.1"/>
    </source>
</evidence>
<dbReference type="Proteomes" id="UP001281761">
    <property type="component" value="Unassembled WGS sequence"/>
</dbReference>
<name>A0ABQ9X6F7_9EUKA</name>
<gene>
    <name evidence="1" type="ORF">BLNAU_19126</name>
</gene>
<reference evidence="1 2" key="1">
    <citation type="journal article" date="2022" name="bioRxiv">
        <title>Genomics of Preaxostyla Flagellates Illuminates Evolutionary Transitions and the Path Towards Mitochondrial Loss.</title>
        <authorList>
            <person name="Novak L.V.F."/>
            <person name="Treitli S.C."/>
            <person name="Pyrih J."/>
            <person name="Halakuc P."/>
            <person name="Pipaliya S.V."/>
            <person name="Vacek V."/>
            <person name="Brzon O."/>
            <person name="Soukal P."/>
            <person name="Eme L."/>
            <person name="Dacks J.B."/>
            <person name="Karnkowska A."/>
            <person name="Elias M."/>
            <person name="Hampl V."/>
        </authorList>
    </citation>
    <scope>NUCLEOTIDE SEQUENCE [LARGE SCALE GENOMIC DNA]</scope>
    <source>
        <strain evidence="1">NAU3</strain>
        <tissue evidence="1">Gut</tissue>
    </source>
</reference>
<comment type="caution">
    <text evidence="1">The sequence shown here is derived from an EMBL/GenBank/DDBJ whole genome shotgun (WGS) entry which is preliminary data.</text>
</comment>
<protein>
    <submittedName>
        <fullName evidence="1">Uncharacterized protein</fullName>
    </submittedName>
</protein>
<proteinExistence type="predicted"/>